<accession>A0A6I4IHF5</accession>
<dbReference type="Proteomes" id="UP000431264">
    <property type="component" value="Unassembled WGS sequence"/>
</dbReference>
<sequence length="1391" mass="151711">MKKLLILFWLLPILSYSQAITVDDTGFSPNQLVDLLLGNSCTEVSNVSISSNQSVAYFNNNGSAFPINEGIIIRSGIASYSEGVYTGNNLDSQVNTSGDAGLQNLVASNGQSGSITDVAYLEFDFIPLSSNFSFDFLFASNEYGQWQCASYDTFAFFLTDLSTNTTTNLAVIPSTITPVSVLNIRDQAYNNNCFSSNATLFSTYNVTNPGNSTVNMRGFTTVMNASSTVTPNNAYRIRLVIGDYQDARYDSAVFLASGSFITTLDLGPDDSFCYGDNRTLTTGLNETDYNHSWTLNGNPLAETGNTLTVTESGEYEVTVTKPNTNCTITDAIVFYDLAVNNPNNLTACNNGSTTYTYDLTQNNEATLGIDDARYDIFYYTSSADASSHTNPIPDVELNNYESPGNETLYLAVYNSNTSAFCEAVYSFDLLVSDPIIVNTIDNLEICDTANGQGQNVNLISQTLANNSQLATGYSLSFYATQNSAQLGDTGNYPNPSTYPIATGASTQTVWVRIQSDTNSNCFAVSSFEIIINPLPIVDTLENVIECHNYILPPITNGNYFSGPNGTGISYNAGDIIDISGTYYIFIGPDTNGCTNQSSFQVTLIDEYDIDLEHCGQFAIPNPVLGNFYTQAGGPNNLSNNVIPSGTLITSDQTIYYYAEVDGVFCRDEAFPLIIHPLPPVDTLDDVITCTSYTLQPLINGNYFNAQGNQLNAGESVTSTQVITISNGPDGNGCVNSSTFTVYIINNIGNQRACGVYTLPNLDAGGYFTGPSGSGDNIPAQTQITSSQTIYIYANTSTVPNCTENMSFEITILEVPPVDELEDVIACDHYILPELTDGNYYTEPNGNGTQLQAGTIIDLTSNNPNPGIYYIYTPANAFNCDNQSSFTVTINPLPPVDNEGDLYFCSPYSLEAPVFGTYYTEPNASGTLVTPSMVFEETKTFYIYNIDTTTGCYQDIPFTVYYNYIGLPDFDNISSCDSYTLETLTHTPASPNSYAIGYYSQPGGNPADIINPNDYTISATQTIYVYAKNGDRYPCTEEKSFTVTISETPDLSTYAIDFTAINGSNHCGEFTLPTLTPTTYQVNYYSQPGGDSANLINPNNYTFSVPAASTSETFDIWVYARATNNDACNDETHFQFTVSPRSVFSVADGIICIHPETNIVEQTATLVVPQDTSLNTTNYAIEWYLNGNLMGTGFQYIADAIGVYDVVPIKLIPENAPDCSYDATTVEVTASSVALAEVVLTEDFEEVAIATVNILTGLGNYEYQLDGGAFQTSPVFTDLNSGDHTIVINDLYGNCGDSQVTFTVIKYPKFFTPNNDGYNDQWNIYDLKDTSGTTISIFDRYGKLIKQISPNGPGWDGTYNGTPLPSTDYWFIVSYQYNGEERTYKAHFTMKR</sequence>
<gene>
    <name evidence="2" type="ORF">GOQ30_07420</name>
</gene>
<evidence type="ECO:0000313" key="2">
    <source>
        <dbReference type="EMBL" id="MVO08994.1"/>
    </source>
</evidence>
<feature type="chain" id="PRO_5026221375" evidence="1">
    <location>
        <begin position="20"/>
        <end position="1391"/>
    </location>
</feature>
<proteinExistence type="predicted"/>
<dbReference type="NCBIfam" id="TIGR04131">
    <property type="entry name" value="Bac_Flav_CTERM"/>
    <property type="match status" value="1"/>
</dbReference>
<comment type="caution">
    <text evidence="2">The sequence shown here is derived from an EMBL/GenBank/DDBJ whole genome shotgun (WGS) entry which is preliminary data.</text>
</comment>
<dbReference type="RefSeq" id="WP_140997381.1">
    <property type="nucleotide sequence ID" value="NZ_VDCZ01000004.1"/>
</dbReference>
<dbReference type="InterPro" id="IPR049804">
    <property type="entry name" value="Choice_anch_L"/>
</dbReference>
<dbReference type="OrthoDB" id="9765926at2"/>
<dbReference type="NCBIfam" id="NF038133">
    <property type="entry name" value="choice_anch_L"/>
    <property type="match status" value="1"/>
</dbReference>
<protein>
    <submittedName>
        <fullName evidence="2">T9SS type B sorting domain-containing protein</fullName>
    </submittedName>
</protein>
<evidence type="ECO:0000313" key="3">
    <source>
        <dbReference type="Proteomes" id="UP000431264"/>
    </source>
</evidence>
<feature type="signal peptide" evidence="1">
    <location>
        <begin position="1"/>
        <end position="19"/>
    </location>
</feature>
<organism evidence="2 3">
    <name type="scientific">Flavobacterium profundi</name>
    <dbReference type="NCBI Taxonomy" id="1774945"/>
    <lineage>
        <taxon>Bacteria</taxon>
        <taxon>Pseudomonadati</taxon>
        <taxon>Bacteroidota</taxon>
        <taxon>Flavobacteriia</taxon>
        <taxon>Flavobacteriales</taxon>
        <taxon>Flavobacteriaceae</taxon>
        <taxon>Flavobacterium</taxon>
    </lineage>
</organism>
<keyword evidence="3" id="KW-1185">Reference proteome</keyword>
<name>A0A6I4IHF5_9FLAO</name>
<keyword evidence="1" id="KW-0732">Signal</keyword>
<reference evidence="3" key="1">
    <citation type="submission" date="2019-05" db="EMBL/GenBank/DDBJ databases">
        <title>Flavobacterium profundi sp. nov., isolated from a deep-sea seamount.</title>
        <authorList>
            <person name="Zhang D.-C."/>
        </authorList>
    </citation>
    <scope>NUCLEOTIDE SEQUENCE [LARGE SCALE GENOMIC DNA]</scope>
    <source>
        <strain evidence="3">TP390</strain>
    </source>
</reference>
<dbReference type="EMBL" id="WQLW01000004">
    <property type="protein sequence ID" value="MVO08994.1"/>
    <property type="molecule type" value="Genomic_DNA"/>
</dbReference>
<dbReference type="InterPro" id="IPR026341">
    <property type="entry name" value="T9SS_type_B"/>
</dbReference>
<dbReference type="Pfam" id="PF13585">
    <property type="entry name" value="CHU_C"/>
    <property type="match status" value="1"/>
</dbReference>
<evidence type="ECO:0000256" key="1">
    <source>
        <dbReference type="SAM" id="SignalP"/>
    </source>
</evidence>